<sequence length="94" mass="10681">MTLRIVLQVDAPILSKNNAHMGVDMVHKDRCVLVLLHRAFHNDERTQKMPGKHSPDHNAPASSLDRSTSGSRVFAFRGFLPYAPTFIRTMEHKM</sequence>
<gene>
    <name evidence="2" type="ORF">TNIN_467421</name>
</gene>
<dbReference type="OrthoDB" id="10477407at2759"/>
<feature type="region of interest" description="Disordered" evidence="1">
    <location>
        <begin position="44"/>
        <end position="69"/>
    </location>
</feature>
<dbReference type="AlphaFoldDB" id="A0A8X6XAC5"/>
<protein>
    <submittedName>
        <fullName evidence="2">Uncharacterized protein</fullName>
    </submittedName>
</protein>
<dbReference type="Proteomes" id="UP000886998">
    <property type="component" value="Unassembled WGS sequence"/>
</dbReference>
<comment type="caution">
    <text evidence="2">The sequence shown here is derived from an EMBL/GenBank/DDBJ whole genome shotgun (WGS) entry which is preliminary data.</text>
</comment>
<evidence type="ECO:0000313" key="3">
    <source>
        <dbReference type="Proteomes" id="UP000886998"/>
    </source>
</evidence>
<proteinExistence type="predicted"/>
<reference evidence="2" key="1">
    <citation type="submission" date="2020-08" db="EMBL/GenBank/DDBJ databases">
        <title>Multicomponent nature underlies the extraordinary mechanical properties of spider dragline silk.</title>
        <authorList>
            <person name="Kono N."/>
            <person name="Nakamura H."/>
            <person name="Mori M."/>
            <person name="Yoshida Y."/>
            <person name="Ohtoshi R."/>
            <person name="Malay A.D."/>
            <person name="Moran D.A.P."/>
            <person name="Tomita M."/>
            <person name="Numata K."/>
            <person name="Arakawa K."/>
        </authorList>
    </citation>
    <scope>NUCLEOTIDE SEQUENCE</scope>
</reference>
<accession>A0A8X6XAC5</accession>
<evidence type="ECO:0000313" key="2">
    <source>
        <dbReference type="EMBL" id="GFY48914.1"/>
    </source>
</evidence>
<evidence type="ECO:0000256" key="1">
    <source>
        <dbReference type="SAM" id="MobiDB-lite"/>
    </source>
</evidence>
<dbReference type="EMBL" id="BMAV01006694">
    <property type="protein sequence ID" value="GFY48914.1"/>
    <property type="molecule type" value="Genomic_DNA"/>
</dbReference>
<organism evidence="2 3">
    <name type="scientific">Trichonephila inaurata madagascariensis</name>
    <dbReference type="NCBI Taxonomy" id="2747483"/>
    <lineage>
        <taxon>Eukaryota</taxon>
        <taxon>Metazoa</taxon>
        <taxon>Ecdysozoa</taxon>
        <taxon>Arthropoda</taxon>
        <taxon>Chelicerata</taxon>
        <taxon>Arachnida</taxon>
        <taxon>Araneae</taxon>
        <taxon>Araneomorphae</taxon>
        <taxon>Entelegynae</taxon>
        <taxon>Araneoidea</taxon>
        <taxon>Nephilidae</taxon>
        <taxon>Trichonephila</taxon>
        <taxon>Trichonephila inaurata</taxon>
    </lineage>
</organism>
<name>A0A8X6XAC5_9ARAC</name>
<feature type="compositionally biased region" description="Polar residues" evidence="1">
    <location>
        <begin position="60"/>
        <end position="69"/>
    </location>
</feature>
<keyword evidence="3" id="KW-1185">Reference proteome</keyword>